<dbReference type="Gramene" id="rna35800">
    <property type="protein sequence ID" value="RHN51372.1"/>
    <property type="gene ID" value="gene35800"/>
</dbReference>
<feature type="region of interest" description="Disordered" evidence="1">
    <location>
        <begin position="1"/>
        <end position="67"/>
    </location>
</feature>
<feature type="compositionally biased region" description="Acidic residues" evidence="1">
    <location>
        <begin position="104"/>
        <end position="115"/>
    </location>
</feature>
<proteinExistence type="predicted"/>
<feature type="region of interest" description="Disordered" evidence="1">
    <location>
        <begin position="81"/>
        <end position="115"/>
    </location>
</feature>
<organism evidence="2 3">
    <name type="scientific">Medicago truncatula</name>
    <name type="common">Barrel medic</name>
    <name type="synonym">Medicago tribuloides</name>
    <dbReference type="NCBI Taxonomy" id="3880"/>
    <lineage>
        <taxon>Eukaryota</taxon>
        <taxon>Viridiplantae</taxon>
        <taxon>Streptophyta</taxon>
        <taxon>Embryophyta</taxon>
        <taxon>Tracheophyta</taxon>
        <taxon>Spermatophyta</taxon>
        <taxon>Magnoliopsida</taxon>
        <taxon>eudicotyledons</taxon>
        <taxon>Gunneridae</taxon>
        <taxon>Pentapetalae</taxon>
        <taxon>rosids</taxon>
        <taxon>fabids</taxon>
        <taxon>Fabales</taxon>
        <taxon>Fabaceae</taxon>
        <taxon>Papilionoideae</taxon>
        <taxon>50 kb inversion clade</taxon>
        <taxon>NPAAA clade</taxon>
        <taxon>Hologalegina</taxon>
        <taxon>IRL clade</taxon>
        <taxon>Trifolieae</taxon>
        <taxon>Medicago</taxon>
    </lineage>
</organism>
<evidence type="ECO:0000313" key="2">
    <source>
        <dbReference type="EMBL" id="RHN51372.1"/>
    </source>
</evidence>
<dbReference type="EMBL" id="PSQE01000006">
    <property type="protein sequence ID" value="RHN51372.1"/>
    <property type="molecule type" value="Genomic_DNA"/>
</dbReference>
<name>A0A396HDH0_MEDTR</name>
<accession>A0A396HDH0</accession>
<gene>
    <name evidence="2" type="ORF">MtrunA17_Chr6g0467851</name>
</gene>
<comment type="caution">
    <text evidence="2">The sequence shown here is derived from an EMBL/GenBank/DDBJ whole genome shotgun (WGS) entry which is preliminary data.</text>
</comment>
<reference evidence="3" key="1">
    <citation type="journal article" date="2018" name="Nat. Plants">
        <title>Whole-genome landscape of Medicago truncatula symbiotic genes.</title>
        <authorList>
            <person name="Pecrix Y."/>
            <person name="Staton S.E."/>
            <person name="Sallet E."/>
            <person name="Lelandais-Briere C."/>
            <person name="Moreau S."/>
            <person name="Carrere S."/>
            <person name="Blein T."/>
            <person name="Jardinaud M.F."/>
            <person name="Latrasse D."/>
            <person name="Zouine M."/>
            <person name="Zahm M."/>
            <person name="Kreplak J."/>
            <person name="Mayjonade B."/>
            <person name="Satge C."/>
            <person name="Perez M."/>
            <person name="Cauet S."/>
            <person name="Marande W."/>
            <person name="Chantry-Darmon C."/>
            <person name="Lopez-Roques C."/>
            <person name="Bouchez O."/>
            <person name="Berard A."/>
            <person name="Debelle F."/>
            <person name="Munos S."/>
            <person name="Bendahmane A."/>
            <person name="Berges H."/>
            <person name="Niebel A."/>
            <person name="Buitink J."/>
            <person name="Frugier F."/>
            <person name="Benhamed M."/>
            <person name="Crespi M."/>
            <person name="Gouzy J."/>
            <person name="Gamas P."/>
        </authorList>
    </citation>
    <scope>NUCLEOTIDE SEQUENCE [LARGE SCALE GENOMIC DNA]</scope>
    <source>
        <strain evidence="3">cv. Jemalong A17</strain>
    </source>
</reference>
<sequence length="115" mass="12248">MLSRVVGPTPSGVKEPEPNLESCPKPSGVAHPEPNREVCETPSGVKDPEPSLEPCPVPSGVKDPDPIRDIHFRVEKCSKPKIFGASPLRNSSDDRLSGKGVEVPEVEITDPGDTS</sequence>
<evidence type="ECO:0000313" key="3">
    <source>
        <dbReference type="Proteomes" id="UP000265566"/>
    </source>
</evidence>
<protein>
    <submittedName>
        <fullName evidence="2">Uncharacterized protein</fullName>
    </submittedName>
</protein>
<dbReference type="AlphaFoldDB" id="A0A396HDH0"/>
<evidence type="ECO:0000256" key="1">
    <source>
        <dbReference type="SAM" id="MobiDB-lite"/>
    </source>
</evidence>
<dbReference type="Proteomes" id="UP000265566">
    <property type="component" value="Chromosome 6"/>
</dbReference>